<dbReference type="InterPro" id="IPR011333">
    <property type="entry name" value="SKP1/BTB/POZ_sf"/>
</dbReference>
<keyword evidence="4" id="KW-1185">Reference proteome</keyword>
<dbReference type="SMART" id="SM00225">
    <property type="entry name" value="BTB"/>
    <property type="match status" value="1"/>
</dbReference>
<proteinExistence type="predicted"/>
<dbReference type="OrthoDB" id="6412608at2759"/>
<dbReference type="STRING" id="407821.A0A087T0C0"/>
<feature type="region of interest" description="Disordered" evidence="1">
    <location>
        <begin position="208"/>
        <end position="234"/>
    </location>
</feature>
<dbReference type="Gene3D" id="1.25.40.420">
    <property type="match status" value="1"/>
</dbReference>
<dbReference type="SUPFAM" id="SSF49599">
    <property type="entry name" value="TRAF domain-like"/>
    <property type="match status" value="1"/>
</dbReference>
<feature type="domain" description="BTB" evidence="2">
    <location>
        <begin position="265"/>
        <end position="332"/>
    </location>
</feature>
<dbReference type="InterPro" id="IPR000210">
    <property type="entry name" value="BTB/POZ_dom"/>
</dbReference>
<dbReference type="EMBL" id="KK112788">
    <property type="protein sequence ID" value="KFM58559.1"/>
    <property type="molecule type" value="Genomic_DNA"/>
</dbReference>
<protein>
    <submittedName>
        <fullName evidence="3">Speckle-type POZ protein</fullName>
    </submittedName>
</protein>
<evidence type="ECO:0000259" key="2">
    <source>
        <dbReference type="PROSITE" id="PS50097"/>
    </source>
</evidence>
<gene>
    <name evidence="3" type="ORF">X975_06370</name>
</gene>
<dbReference type="Gene3D" id="3.30.710.10">
    <property type="entry name" value="Potassium Channel Kv1.1, Chain A"/>
    <property type="match status" value="1"/>
</dbReference>
<dbReference type="Proteomes" id="UP000054359">
    <property type="component" value="Unassembled WGS sequence"/>
</dbReference>
<dbReference type="PANTHER" id="PTHR24413">
    <property type="entry name" value="SPECKLE-TYPE POZ PROTEIN"/>
    <property type="match status" value="1"/>
</dbReference>
<dbReference type="SUPFAM" id="SSF54695">
    <property type="entry name" value="POZ domain"/>
    <property type="match status" value="1"/>
</dbReference>
<sequence>MYDLIYEWKVYHSERTFEQIGWNKGESISSCRFGIEENPWNLCFYPQGIGKRKISNPVLWLCRQRVGIFLNLEGTLTLITLETEDSEDETIAINTSMYELSTFVKVPLHFARKWVRLNKGYLTIRLRISVTEVNTSESYTVPFLISNRDEAEQQTWRRTEDRVTNLETSNWRVRRPQNDSEFVRVPRNLTNDYDSDWKPRTFERHLRAVEPRNDPEFDRRPAKPPNDSESEIPKVSDKLVSATEVKALCNLSRDMQTMYERKDLSDFLLKCHTTEFQVHKCVLSARSPVFASMFQHPVTENTENRVTITDIDACVLQQLIMFVYTGKTNALSYSMSRDLYSAADKYAILELKEICSQFIASSLTTSTAVEILILADMHNDALLKSTAIKLISDNFEDFNTTKAWFSLLQEHPSLGIEVLSFTVTQLKLTKKSSK</sequence>
<reference evidence="3 4" key="1">
    <citation type="submission" date="2013-11" db="EMBL/GenBank/DDBJ databases">
        <title>Genome sequencing of Stegodyphus mimosarum.</title>
        <authorList>
            <person name="Bechsgaard J."/>
        </authorList>
    </citation>
    <scope>NUCLEOTIDE SEQUENCE [LARGE SCALE GENOMIC DNA]</scope>
</reference>
<evidence type="ECO:0000256" key="1">
    <source>
        <dbReference type="SAM" id="MobiDB-lite"/>
    </source>
</evidence>
<accession>A0A087T0C0</accession>
<organism evidence="3 4">
    <name type="scientific">Stegodyphus mimosarum</name>
    <name type="common">African social velvet spider</name>
    <dbReference type="NCBI Taxonomy" id="407821"/>
    <lineage>
        <taxon>Eukaryota</taxon>
        <taxon>Metazoa</taxon>
        <taxon>Ecdysozoa</taxon>
        <taxon>Arthropoda</taxon>
        <taxon>Chelicerata</taxon>
        <taxon>Arachnida</taxon>
        <taxon>Araneae</taxon>
        <taxon>Araneomorphae</taxon>
        <taxon>Entelegynae</taxon>
        <taxon>Eresoidea</taxon>
        <taxon>Eresidae</taxon>
        <taxon>Stegodyphus</taxon>
    </lineage>
</organism>
<evidence type="ECO:0000313" key="3">
    <source>
        <dbReference type="EMBL" id="KFM58559.1"/>
    </source>
</evidence>
<dbReference type="Pfam" id="PF00651">
    <property type="entry name" value="BTB"/>
    <property type="match status" value="1"/>
</dbReference>
<dbReference type="PROSITE" id="PS50097">
    <property type="entry name" value="BTB"/>
    <property type="match status" value="1"/>
</dbReference>
<feature type="non-terminal residue" evidence="3">
    <location>
        <position position="434"/>
    </location>
</feature>
<name>A0A087T0C0_STEMI</name>
<dbReference type="AlphaFoldDB" id="A0A087T0C0"/>
<feature type="compositionally biased region" description="Basic and acidic residues" evidence="1">
    <location>
        <begin position="208"/>
        <end position="221"/>
    </location>
</feature>
<evidence type="ECO:0000313" key="4">
    <source>
        <dbReference type="Proteomes" id="UP000054359"/>
    </source>
</evidence>
<dbReference type="FunFam" id="3.30.710.10:FF:000159">
    <property type="entry name" value="Speckle-type POZ protein B"/>
    <property type="match status" value="1"/>
</dbReference>